<dbReference type="Proteomes" id="UP000293162">
    <property type="component" value="Unassembled WGS sequence"/>
</dbReference>
<comment type="similarity">
    <text evidence="4">Belongs to the DHPS family.</text>
</comment>
<dbReference type="PROSITE" id="PS00793">
    <property type="entry name" value="DHPS_2"/>
    <property type="match status" value="1"/>
</dbReference>
<dbReference type="GO" id="GO:0046872">
    <property type="term" value="F:metal ion binding"/>
    <property type="evidence" value="ECO:0007669"/>
    <property type="project" value="UniProtKB-KW"/>
</dbReference>
<comment type="pathway">
    <text evidence="3">Cofactor biosynthesis; tetrahydrofolate biosynthesis; 7,8-dihydrofolate from 2-amino-4-hydroxy-6-hydroxymethyl-7,8-dihydropteridine diphosphate and 4-aminobenzoate: step 1/2.</text>
</comment>
<evidence type="ECO:0000256" key="11">
    <source>
        <dbReference type="ARBA" id="ARBA00030193"/>
    </source>
</evidence>
<dbReference type="GO" id="GO:0004156">
    <property type="term" value="F:dihydropteroate synthase activity"/>
    <property type="evidence" value="ECO:0007669"/>
    <property type="project" value="UniProtKB-EC"/>
</dbReference>
<keyword evidence="8" id="KW-0479">Metal-binding</keyword>
<evidence type="ECO:0000256" key="8">
    <source>
        <dbReference type="ARBA" id="ARBA00022723"/>
    </source>
</evidence>
<dbReference type="GO" id="GO:0046656">
    <property type="term" value="P:folic acid biosynthetic process"/>
    <property type="evidence" value="ECO:0007669"/>
    <property type="project" value="UniProtKB-KW"/>
</dbReference>
<dbReference type="InterPro" id="IPR011005">
    <property type="entry name" value="Dihydropteroate_synth-like_sf"/>
</dbReference>
<evidence type="ECO:0000256" key="10">
    <source>
        <dbReference type="ARBA" id="ARBA00022909"/>
    </source>
</evidence>
<dbReference type="RefSeq" id="WP_130020893.1">
    <property type="nucleotide sequence ID" value="NZ_SEWF01000012.1"/>
</dbReference>
<comment type="cofactor">
    <cofactor evidence="2">
        <name>Mg(2+)</name>
        <dbReference type="ChEBI" id="CHEBI:18420"/>
    </cofactor>
</comment>
<dbReference type="CDD" id="cd00739">
    <property type="entry name" value="DHPS"/>
    <property type="match status" value="1"/>
</dbReference>
<organism evidence="13 14">
    <name type="scientific">Emticicia agri</name>
    <dbReference type="NCBI Taxonomy" id="2492393"/>
    <lineage>
        <taxon>Bacteria</taxon>
        <taxon>Pseudomonadati</taxon>
        <taxon>Bacteroidota</taxon>
        <taxon>Cytophagia</taxon>
        <taxon>Cytophagales</taxon>
        <taxon>Leadbetterellaceae</taxon>
        <taxon>Emticicia</taxon>
    </lineage>
</organism>
<dbReference type="InterPro" id="IPR000489">
    <property type="entry name" value="Pterin-binding_dom"/>
</dbReference>
<evidence type="ECO:0000256" key="2">
    <source>
        <dbReference type="ARBA" id="ARBA00001946"/>
    </source>
</evidence>
<dbReference type="FunFam" id="3.20.20.20:FF:000006">
    <property type="entry name" value="Dihydropteroate synthase"/>
    <property type="match status" value="1"/>
</dbReference>
<evidence type="ECO:0000256" key="1">
    <source>
        <dbReference type="ARBA" id="ARBA00000012"/>
    </source>
</evidence>
<keyword evidence="9" id="KW-0460">Magnesium</keyword>
<dbReference type="Gene3D" id="3.20.20.20">
    <property type="entry name" value="Dihydropteroate synthase-like"/>
    <property type="match status" value="1"/>
</dbReference>
<evidence type="ECO:0000256" key="5">
    <source>
        <dbReference type="ARBA" id="ARBA00012458"/>
    </source>
</evidence>
<comment type="catalytic activity">
    <reaction evidence="1">
        <text>(7,8-dihydropterin-6-yl)methyl diphosphate + 4-aminobenzoate = 7,8-dihydropteroate + diphosphate</text>
        <dbReference type="Rhea" id="RHEA:19949"/>
        <dbReference type="ChEBI" id="CHEBI:17836"/>
        <dbReference type="ChEBI" id="CHEBI:17839"/>
        <dbReference type="ChEBI" id="CHEBI:33019"/>
        <dbReference type="ChEBI" id="CHEBI:72950"/>
        <dbReference type="EC" id="2.5.1.15"/>
    </reaction>
</comment>
<dbReference type="PANTHER" id="PTHR20941:SF1">
    <property type="entry name" value="FOLIC ACID SYNTHESIS PROTEIN FOL1"/>
    <property type="match status" value="1"/>
</dbReference>
<evidence type="ECO:0000256" key="3">
    <source>
        <dbReference type="ARBA" id="ARBA00004763"/>
    </source>
</evidence>
<accession>A0A4Q5M0N3</accession>
<keyword evidence="10" id="KW-0289">Folate biosynthesis</keyword>
<dbReference type="Pfam" id="PF00809">
    <property type="entry name" value="Pterin_bind"/>
    <property type="match status" value="1"/>
</dbReference>
<dbReference type="PROSITE" id="PS50972">
    <property type="entry name" value="PTERIN_BINDING"/>
    <property type="match status" value="1"/>
</dbReference>
<dbReference type="OrthoDB" id="9811744at2"/>
<comment type="caution">
    <text evidence="13">The sequence shown here is derived from an EMBL/GenBank/DDBJ whole genome shotgun (WGS) entry which is preliminary data.</text>
</comment>
<keyword evidence="7 13" id="KW-0808">Transferase</keyword>
<feature type="domain" description="Pterin-binding" evidence="12">
    <location>
        <begin position="26"/>
        <end position="279"/>
    </location>
</feature>
<dbReference type="AlphaFoldDB" id="A0A4Q5M0N3"/>
<dbReference type="GO" id="GO:0005829">
    <property type="term" value="C:cytosol"/>
    <property type="evidence" value="ECO:0007669"/>
    <property type="project" value="TreeGrafter"/>
</dbReference>
<evidence type="ECO:0000256" key="6">
    <source>
        <dbReference type="ARBA" id="ARBA00016919"/>
    </source>
</evidence>
<gene>
    <name evidence="13" type="primary">folP</name>
    <name evidence="13" type="ORF">EWM59_10345</name>
</gene>
<dbReference type="InterPro" id="IPR045031">
    <property type="entry name" value="DHP_synth-like"/>
</dbReference>
<dbReference type="SUPFAM" id="SSF51717">
    <property type="entry name" value="Dihydropteroate synthetase-like"/>
    <property type="match status" value="1"/>
</dbReference>
<keyword evidence="14" id="KW-1185">Reference proteome</keyword>
<evidence type="ECO:0000256" key="9">
    <source>
        <dbReference type="ARBA" id="ARBA00022842"/>
    </source>
</evidence>
<evidence type="ECO:0000256" key="4">
    <source>
        <dbReference type="ARBA" id="ARBA00009503"/>
    </source>
</evidence>
<proteinExistence type="inferred from homology"/>
<dbReference type="EC" id="2.5.1.15" evidence="5"/>
<dbReference type="InterPro" id="IPR006390">
    <property type="entry name" value="DHP_synth_dom"/>
</dbReference>
<dbReference type="NCBIfam" id="TIGR01496">
    <property type="entry name" value="DHPS"/>
    <property type="match status" value="1"/>
</dbReference>
<evidence type="ECO:0000259" key="12">
    <source>
        <dbReference type="PROSITE" id="PS50972"/>
    </source>
</evidence>
<protein>
    <recommendedName>
        <fullName evidence="6">Dihydropteroate synthase</fullName>
        <ecNumber evidence="5">2.5.1.15</ecNumber>
    </recommendedName>
    <alternativeName>
        <fullName evidence="11">Dihydropteroate pyrophosphorylase</fullName>
    </alternativeName>
</protein>
<reference evidence="13 14" key="1">
    <citation type="submission" date="2019-02" db="EMBL/GenBank/DDBJ databases">
        <title>Bacterial novel species Emticicia sp. 17J42-9 isolated from soil.</title>
        <authorList>
            <person name="Jung H.-Y."/>
        </authorList>
    </citation>
    <scope>NUCLEOTIDE SEQUENCE [LARGE SCALE GENOMIC DNA]</scope>
    <source>
        <strain evidence="13 14">17J42-9</strain>
    </source>
</reference>
<dbReference type="GO" id="GO:0046654">
    <property type="term" value="P:tetrahydrofolate biosynthetic process"/>
    <property type="evidence" value="ECO:0007669"/>
    <property type="project" value="TreeGrafter"/>
</dbReference>
<dbReference type="PANTHER" id="PTHR20941">
    <property type="entry name" value="FOLATE SYNTHESIS PROTEINS"/>
    <property type="match status" value="1"/>
</dbReference>
<evidence type="ECO:0000313" key="13">
    <source>
        <dbReference type="EMBL" id="RYU95754.1"/>
    </source>
</evidence>
<name>A0A4Q5M0N3_9BACT</name>
<evidence type="ECO:0000313" key="14">
    <source>
        <dbReference type="Proteomes" id="UP000293162"/>
    </source>
</evidence>
<evidence type="ECO:0000256" key="7">
    <source>
        <dbReference type="ARBA" id="ARBA00022679"/>
    </source>
</evidence>
<dbReference type="EMBL" id="SEWF01000012">
    <property type="protein sequence ID" value="RYU95754.1"/>
    <property type="molecule type" value="Genomic_DNA"/>
</dbReference>
<sequence>MTFQITPIKACQLKLPGGKLMDLSRPVVMGILNITPDSFYAASRYKADTQTIADIAGEMLKDGAKMIDVGGYSTRPQAKEISIEEEIDRVLPVIETIRKHFSDAVISIDTFRSKVGKEAVKAGATIINDIAGGNLDADMFQTVADLDVPYILMHSRGNPETMTNLNQYNDLMIDIISELQKKVFELRQAGVKDIIIDPGFGFAKGPKQGFEMMRKLTAFQVLDLPLLVGISRKSMIYKTLGISANEALNGTTALNMMALMQGASILRVHDVKEAVETVKLFEATYLPQYS</sequence>